<gene>
    <name evidence="1" type="ORF">L3Q82_011673</name>
</gene>
<reference evidence="1" key="1">
    <citation type="submission" date="2022-04" db="EMBL/GenBank/DDBJ databases">
        <title>Jade perch genome.</title>
        <authorList>
            <person name="Chao B."/>
        </authorList>
    </citation>
    <scope>NUCLEOTIDE SEQUENCE</scope>
    <source>
        <strain evidence="1">CB-2022</strain>
    </source>
</reference>
<dbReference type="Proteomes" id="UP000831701">
    <property type="component" value="Chromosome 14"/>
</dbReference>
<accession>A0ACB8W5T5</accession>
<protein>
    <submittedName>
        <fullName evidence="1">Uncharacterized protein</fullName>
    </submittedName>
</protein>
<sequence length="1619" mass="183852">WKWLFSSGNMEPRKLLRSSLTLLILLTSSCGGHLKRGRRLKMDQAVLTFHNRLTEEVQVFYTSDYCYKCVYQQLVTVKPNNNNASAVIGTKFTLTLRVESQTRNTTLCRWSQTYGEGGHYSVWLQMSEAASDPSCTHIVDKSPNNANLRGAVHQNLLRPFAAKAHSAQWIMTEHVLMRPSTVPLKLNQHVCAHWTLSEGMYPINNHPVYQSITTCGIALGMISDIGTSRGLTVADLVMPWFVFIIGTSVVLAFRSMQRRGVSRLQLLRKITWRTVVLLMLGFCFLNYSPRDGLLSWSWLRIPGVLQRLGFTYFALSLLQTFWVQKEIPLRAHHWWNPVQDVVLYWPQWLIIILLETLWLCITFLLPVPNCPTGYLGAGGIGDNGLYPNCTGGSAGYIDRWMFGDNMFRYPTCKEMYHTTQPFDPEGILGTINSIVMGFLGMQAGKIIIFYKGMNIHILGRFLVWAVILVRYGISAAILSKCTRDGGFIPVNKNLWSLSYVTCLGCFSFLLLGGMYFVTDVRGWWGGQPFIYPGVTGLYFPQNEYTETVYVGQPAGTPILQVHAMLDSDSEQPHFYLCWTTTRIISYNSWFNLDVNTGILSLNKTLDESDFALLYQKSWSVKKLSLRAIVLPNLTKKLPCHSKIPRRITLDFVNVTMPQCAQTDIKELCFPHKDTSNPHIMENRFPGPLRQLRRLTRLNVCPNYTISYNVESDTPAPFAVNENTTELVVTAPLDREESEYYRLLLVCKVRTDKVITKVETSLDVFVNDEDDNAPYMNGTDTADVIISFNRTKGGSFGTLHVFDRDLTPIYPVQSHNKYVVTILNSDSWINDTFDIKDTFSEKKNAPGGIRETVHNYQLVLRRNLYVTENRTMQLDYMVNDTTYPGLEGTVLLHFNVTILPVHIRFANVTHMFTLTRRASLYAQVGRVCVENCQQFDGFSVTYHLEVPDKNVSAAVQSCYAAVSITQAPDEMWGLLYVNDSEVLRRPECQDLQYLVVAQEENTQQEASTLIHVILDGDVSKASHEKQQFLSCAENRRRGDCESLRGLGATTGRCQWRQGSEKGISENYSTCSPDLRTCPDSFCDAVESKDPSICPQDCTKETVIGGHERGLRNGIQAGYGTCYCLPKKCFCEKEDVEEAICDDMCKTIIATALLLSFIVSILLSSYFIHRYHKNSPKPPIASAEMTFRRPAQAYPISFPANNLRRGSQESIETDTFKIPEDPKWEFPRKNLVLGKTLGEGEFGKVVKATAFRLKGKAGYTTVAVKMLKENASHSELRDLLSEFTLLKQVNHPHVIKMYGACSQEGPLYLIVEYAKYGSLRNFLRESRKVGPSYMGRDANRNSSYLENPDDRALTMGDLISFAWQISRGMQYLAEMKLVHRDLAARNVLVAEGRKMKISDFGLSRDVYEEDSYVKRSKGRIPVKWMAIESLFDHIYTTQSDVWSFGVLLWEIVTLGGNPYPGIAPERLFNLLKTGYRMERPENCSEEMYNLMLRCWKQEPDKRPTFSDISKELEKMMVKSRDYLDLAASTPADALLYDDTLSEEDTPLVDCNNTPLPRTLPSTWIENKLYGMSYPNWPEKSPVPLNRHDATNPVFTRYANDSVYANWMALPSPAKAVDKLDS</sequence>
<dbReference type="EMBL" id="CM041544">
    <property type="protein sequence ID" value="KAI3363009.1"/>
    <property type="molecule type" value="Genomic_DNA"/>
</dbReference>
<name>A0ACB8W5T5_9TELE</name>
<evidence type="ECO:0000313" key="2">
    <source>
        <dbReference type="Proteomes" id="UP000831701"/>
    </source>
</evidence>
<comment type="caution">
    <text evidence="1">The sequence shown here is derived from an EMBL/GenBank/DDBJ whole genome shotgun (WGS) entry which is preliminary data.</text>
</comment>
<feature type="non-terminal residue" evidence="1">
    <location>
        <position position="1"/>
    </location>
</feature>
<proteinExistence type="predicted"/>
<evidence type="ECO:0000313" key="1">
    <source>
        <dbReference type="EMBL" id="KAI3363009.1"/>
    </source>
</evidence>
<organism evidence="1 2">
    <name type="scientific">Scortum barcoo</name>
    <name type="common">barcoo grunter</name>
    <dbReference type="NCBI Taxonomy" id="214431"/>
    <lineage>
        <taxon>Eukaryota</taxon>
        <taxon>Metazoa</taxon>
        <taxon>Chordata</taxon>
        <taxon>Craniata</taxon>
        <taxon>Vertebrata</taxon>
        <taxon>Euteleostomi</taxon>
        <taxon>Actinopterygii</taxon>
        <taxon>Neopterygii</taxon>
        <taxon>Teleostei</taxon>
        <taxon>Neoteleostei</taxon>
        <taxon>Acanthomorphata</taxon>
        <taxon>Eupercaria</taxon>
        <taxon>Centrarchiformes</taxon>
        <taxon>Terapontoidei</taxon>
        <taxon>Terapontidae</taxon>
        <taxon>Scortum</taxon>
    </lineage>
</organism>
<keyword evidence="2" id="KW-1185">Reference proteome</keyword>